<accession>A0A9P6X5E4</accession>
<feature type="region of interest" description="Disordered" evidence="2">
    <location>
        <begin position="223"/>
        <end position="290"/>
    </location>
</feature>
<feature type="region of interest" description="Disordered" evidence="2">
    <location>
        <begin position="310"/>
        <end position="376"/>
    </location>
</feature>
<keyword evidence="5" id="KW-1185">Reference proteome</keyword>
<dbReference type="GO" id="GO:0030490">
    <property type="term" value="P:maturation of SSU-rRNA"/>
    <property type="evidence" value="ECO:0007669"/>
    <property type="project" value="TreeGrafter"/>
</dbReference>
<dbReference type="Proteomes" id="UP000716291">
    <property type="component" value="Unassembled WGS sequence"/>
</dbReference>
<dbReference type="OrthoDB" id="3364872at2759"/>
<dbReference type="InterPro" id="IPR037393">
    <property type="entry name" value="Bud22/SRFB1"/>
</dbReference>
<evidence type="ECO:0000256" key="2">
    <source>
        <dbReference type="SAM" id="MobiDB-lite"/>
    </source>
</evidence>
<dbReference type="GO" id="GO:0030686">
    <property type="term" value="C:90S preribosome"/>
    <property type="evidence" value="ECO:0007669"/>
    <property type="project" value="TreeGrafter"/>
</dbReference>
<organism evidence="4 5">
    <name type="scientific">Rhizopus oryzae</name>
    <name type="common">Mucormycosis agent</name>
    <name type="synonym">Rhizopus arrhizus var. delemar</name>
    <dbReference type="NCBI Taxonomy" id="64495"/>
    <lineage>
        <taxon>Eukaryota</taxon>
        <taxon>Fungi</taxon>
        <taxon>Fungi incertae sedis</taxon>
        <taxon>Mucoromycota</taxon>
        <taxon>Mucoromycotina</taxon>
        <taxon>Mucoromycetes</taxon>
        <taxon>Mucorales</taxon>
        <taxon>Mucorineae</taxon>
        <taxon>Rhizopodaceae</taxon>
        <taxon>Rhizopus</taxon>
    </lineage>
</organism>
<feature type="compositionally biased region" description="Basic and acidic residues" evidence="2">
    <location>
        <begin position="311"/>
        <end position="325"/>
    </location>
</feature>
<dbReference type="Pfam" id="PF09073">
    <property type="entry name" value="BUD22"/>
    <property type="match status" value="1"/>
</dbReference>
<dbReference type="EMBL" id="JAANQT010001310">
    <property type="protein sequence ID" value="KAG1305670.1"/>
    <property type="molecule type" value="Genomic_DNA"/>
</dbReference>
<comment type="caution">
    <text evidence="4">The sequence shown here is derived from an EMBL/GenBank/DDBJ whole genome shotgun (WGS) entry which is preliminary data.</text>
</comment>
<evidence type="ECO:0000313" key="4">
    <source>
        <dbReference type="EMBL" id="KAG1305670.1"/>
    </source>
</evidence>
<evidence type="ECO:0000313" key="5">
    <source>
        <dbReference type="Proteomes" id="UP000716291"/>
    </source>
</evidence>
<dbReference type="GO" id="GO:0005634">
    <property type="term" value="C:nucleus"/>
    <property type="evidence" value="ECO:0007669"/>
    <property type="project" value="TreeGrafter"/>
</dbReference>
<gene>
    <name evidence="4" type="ORF">G6F64_008195</name>
</gene>
<feature type="domain" description="Bud22" evidence="3">
    <location>
        <begin position="70"/>
        <end position="271"/>
    </location>
</feature>
<name>A0A9P6X5E4_RHIOR</name>
<dbReference type="PANTHER" id="PTHR23325:SF1">
    <property type="entry name" value="SERUM RESPONSE FACTOR-BINDING PROTEIN 1"/>
    <property type="match status" value="1"/>
</dbReference>
<dbReference type="PANTHER" id="PTHR23325">
    <property type="entry name" value="SERUM RESPONSE FACTOR-BINDING"/>
    <property type="match status" value="1"/>
</dbReference>
<feature type="compositionally biased region" description="Basic and acidic residues" evidence="2">
    <location>
        <begin position="223"/>
        <end position="244"/>
    </location>
</feature>
<proteinExistence type="predicted"/>
<dbReference type="AlphaFoldDB" id="A0A9P6X5E4"/>
<sequence>MKSGSKENLTWKINYLAAQVGEKTHMKTAIFAASRAKHQQIHNSNIQYTDKEDLKVKLQNARKQKLEHKLHQSRREIKSALKKAKSIETQKQIKKIKSAKASIENKDDDDKEKEEKKVKKQDLEKLEKELDMLKHVDLEYLTEKKIKSNLKKNGSLKNEEPVKELIENIEIKSPYADDVDKVLLSNIEARLLSHKAVINETQSIIESFISILKGDTEKIEKKKTEIQEKKRKAEEAKKKEEEKKKKQKTTKGTDSSKFMESLAADDEKNDENFKNIYEGVKKPNRVGQRQRRKQWEELYGKEANHVVAAYQKREEKRLANPDYKPKKVHKPTPSNTAPAEPMHPSWEAKRQQQEMMSKALSGKVTSNNKIVFNDDD</sequence>
<evidence type="ECO:0000256" key="1">
    <source>
        <dbReference type="ARBA" id="ARBA00023054"/>
    </source>
</evidence>
<dbReference type="InterPro" id="IPR015158">
    <property type="entry name" value="Bud22_dom"/>
</dbReference>
<keyword evidence="1" id="KW-0175">Coiled coil</keyword>
<evidence type="ECO:0000259" key="3">
    <source>
        <dbReference type="Pfam" id="PF09073"/>
    </source>
</evidence>
<reference evidence="4" key="1">
    <citation type="journal article" date="2020" name="Microb. Genom.">
        <title>Genetic diversity of clinical and environmental Mucorales isolates obtained from an investigation of mucormycosis cases among solid organ transplant recipients.</title>
        <authorList>
            <person name="Nguyen M.H."/>
            <person name="Kaul D."/>
            <person name="Muto C."/>
            <person name="Cheng S.J."/>
            <person name="Richter R.A."/>
            <person name="Bruno V.M."/>
            <person name="Liu G."/>
            <person name="Beyhan S."/>
            <person name="Sundermann A.J."/>
            <person name="Mounaud S."/>
            <person name="Pasculle A.W."/>
            <person name="Nierman W.C."/>
            <person name="Driscoll E."/>
            <person name="Cumbie R."/>
            <person name="Clancy C.J."/>
            <person name="Dupont C.L."/>
        </authorList>
    </citation>
    <scope>NUCLEOTIDE SEQUENCE</scope>
    <source>
        <strain evidence="4">GL11</strain>
    </source>
</reference>
<feature type="region of interest" description="Disordered" evidence="2">
    <location>
        <begin position="96"/>
        <end position="120"/>
    </location>
</feature>
<protein>
    <recommendedName>
        <fullName evidence="3">Bud22 domain-containing protein</fullName>
    </recommendedName>
</protein>